<proteinExistence type="predicted"/>
<sequence>MNTFAAECSSGCESGWTLYFEHSFLNQNSSSHRDNTQFIGGAEGFYEEGQHKEKRGKGYGNYGEEDDLSMVSDASSGPPHFPDDEHYFNEEVNGCFYSASKAVKLEKSGKSKQNVKVNQHHEDQHLPSFLHDTASSPFFDFPTNNVTMANQQTSMGSMLDYSQGFSATYFEGTSSFQEPHFGFLQPSLSENELEGNKERDGNGVCFVPSKSVCLEAVIGLDVIHNRAFDFFIPSQFLLKYRRKRICNSQCSAAVVDEIPRDSSGRSFLVRYPDSKTSYFWCSEKSKLLGIELLGKMKDLIKRKPSIAELSGISNSRLDYFATQLRIGSTAQTEGGSGVTTENLSRHQARLQAAAAAASI</sequence>
<evidence type="ECO:0000313" key="2">
    <source>
        <dbReference type="Proteomes" id="UP001359559"/>
    </source>
</evidence>
<dbReference type="PANTHER" id="PTHR36741">
    <property type="entry name" value="OS07G0100500 PROTEIN"/>
    <property type="match status" value="1"/>
</dbReference>
<dbReference type="AlphaFoldDB" id="A0AAN9FWB1"/>
<comment type="caution">
    <text evidence="1">The sequence shown here is derived from an EMBL/GenBank/DDBJ whole genome shotgun (WGS) entry which is preliminary data.</text>
</comment>
<protein>
    <submittedName>
        <fullName evidence="1">Uncharacterized protein</fullName>
    </submittedName>
</protein>
<organism evidence="1 2">
    <name type="scientific">Clitoria ternatea</name>
    <name type="common">Butterfly pea</name>
    <dbReference type="NCBI Taxonomy" id="43366"/>
    <lineage>
        <taxon>Eukaryota</taxon>
        <taxon>Viridiplantae</taxon>
        <taxon>Streptophyta</taxon>
        <taxon>Embryophyta</taxon>
        <taxon>Tracheophyta</taxon>
        <taxon>Spermatophyta</taxon>
        <taxon>Magnoliopsida</taxon>
        <taxon>eudicotyledons</taxon>
        <taxon>Gunneridae</taxon>
        <taxon>Pentapetalae</taxon>
        <taxon>rosids</taxon>
        <taxon>fabids</taxon>
        <taxon>Fabales</taxon>
        <taxon>Fabaceae</taxon>
        <taxon>Papilionoideae</taxon>
        <taxon>50 kb inversion clade</taxon>
        <taxon>NPAAA clade</taxon>
        <taxon>indigoferoid/millettioid clade</taxon>
        <taxon>Phaseoleae</taxon>
        <taxon>Clitoria</taxon>
    </lineage>
</organism>
<accession>A0AAN9FWB1</accession>
<dbReference type="EMBL" id="JAYKXN010000006">
    <property type="protein sequence ID" value="KAK7280243.1"/>
    <property type="molecule type" value="Genomic_DNA"/>
</dbReference>
<dbReference type="Proteomes" id="UP001359559">
    <property type="component" value="Unassembled WGS sequence"/>
</dbReference>
<keyword evidence="2" id="KW-1185">Reference proteome</keyword>
<name>A0AAN9FWB1_CLITE</name>
<reference evidence="1 2" key="1">
    <citation type="submission" date="2024-01" db="EMBL/GenBank/DDBJ databases">
        <title>The genomes of 5 underutilized Papilionoideae crops provide insights into root nodulation and disease resistance.</title>
        <authorList>
            <person name="Yuan L."/>
        </authorList>
    </citation>
    <scope>NUCLEOTIDE SEQUENCE [LARGE SCALE GENOMIC DNA]</scope>
    <source>
        <strain evidence="1">LY-2023</strain>
        <tissue evidence="1">Leaf</tissue>
    </source>
</reference>
<gene>
    <name evidence="1" type="ORF">RJT34_25305</name>
</gene>
<dbReference type="PANTHER" id="PTHR36741:SF1">
    <property type="entry name" value="OS07G0100500 PROTEIN"/>
    <property type="match status" value="1"/>
</dbReference>
<evidence type="ECO:0000313" key="1">
    <source>
        <dbReference type="EMBL" id="KAK7280243.1"/>
    </source>
</evidence>